<gene>
    <name evidence="1" type="ORF">SOO65_08995</name>
</gene>
<dbReference type="PROSITE" id="PS51257">
    <property type="entry name" value="PROKAR_LIPOPROTEIN"/>
    <property type="match status" value="1"/>
</dbReference>
<name>A0AAX4HVA5_9BACT</name>
<dbReference type="RefSeq" id="WP_321399536.1">
    <property type="nucleotide sequence ID" value="NZ_CP139487.1"/>
</dbReference>
<keyword evidence="2" id="KW-1185">Reference proteome</keyword>
<dbReference type="EMBL" id="CP139487">
    <property type="protein sequence ID" value="WPU66885.1"/>
    <property type="molecule type" value="Genomic_DNA"/>
</dbReference>
<proteinExistence type="predicted"/>
<dbReference type="AlphaFoldDB" id="A0AAX4HVA5"/>
<evidence type="ECO:0000313" key="2">
    <source>
        <dbReference type="Proteomes" id="UP001324634"/>
    </source>
</evidence>
<sequence length="196" mass="22786">MKLLLLTSLFLVASCLPDRTSLRFDDASPRLNTQTRETEIPDEVDFKVLSEEILVPKCISCHKGFTDETRILKHVKENDPEISPLFQSVKTGRMPKKAPPLESRELEIVRRYVESVRIERVVTYDELKEKILVPKCIECHKKSGEETNIMRWIDQENPSESKLIKATESGRMPKNNPKLSAYELNLIRNYLNNFRK</sequence>
<evidence type="ECO:0008006" key="3">
    <source>
        <dbReference type="Google" id="ProtNLM"/>
    </source>
</evidence>
<evidence type="ECO:0000313" key="1">
    <source>
        <dbReference type="EMBL" id="WPU66885.1"/>
    </source>
</evidence>
<dbReference type="KEGG" id="psti:SOO65_08995"/>
<accession>A0AAX4HVA5</accession>
<protein>
    <recommendedName>
        <fullName evidence="3">Cytochrome c domain-containing protein</fullName>
    </recommendedName>
</protein>
<organism evidence="1 2">
    <name type="scientific">Peredibacter starrii</name>
    <dbReference type="NCBI Taxonomy" id="28202"/>
    <lineage>
        <taxon>Bacteria</taxon>
        <taxon>Pseudomonadati</taxon>
        <taxon>Bdellovibrionota</taxon>
        <taxon>Bacteriovoracia</taxon>
        <taxon>Bacteriovoracales</taxon>
        <taxon>Bacteriovoracaceae</taxon>
        <taxon>Peredibacter</taxon>
    </lineage>
</organism>
<reference evidence="1 2" key="1">
    <citation type="submission" date="2023-11" db="EMBL/GenBank/DDBJ databases">
        <title>Peredibacter starrii A3.12.</title>
        <authorList>
            <person name="Mitchell R.J."/>
        </authorList>
    </citation>
    <scope>NUCLEOTIDE SEQUENCE [LARGE SCALE GENOMIC DNA]</scope>
    <source>
        <strain evidence="1 2">A3.12</strain>
    </source>
</reference>
<dbReference type="Proteomes" id="UP001324634">
    <property type="component" value="Chromosome"/>
</dbReference>